<dbReference type="EC" id="3.4.24.-" evidence="3"/>
<sequence>MTSNAPSTDGYGFGYGTGSYDLGGYATGAYATPGYDTAAYDSAQDVAYVTTHQWDTGEQQPHTGYDPAYGTGGYAPAAEGYDSAGYEVPAVWPVGAIPQQPGPHEVWDATTAGTGYDPGYDSAYQPAADWSTDGSLSVSYDSSGHPATGWDPAGYDTPVDTAAYSFESGYEPSVEYGTYTPEAADTQEPARPEPSPGSSSDGYPGDTGAPSYGSGDTDDTGDTDNAAGPDDAAAPEPAARQRTFVRPRPRRSSPKRSALLTVAVPSLAVVGVAGMAAASVGDPQQVEVAKQAVTAADPTSVKPAAANAELDTQLTGATEEAGDFADRASRTQERLDLKEREAQERKRRAEEAARREALRPKFMLPVAEHGLSAQFGQGGVNWMSLHTGIDFPVSYGTSVRAATDGTVSTKWDYSYGNMVIVTAADGTETWYCHLSSARIRSGPVQAGTVIGYSGNSGNSTGPHLHFEVRPYGGDPIDPLTWLQNKGLNPL</sequence>
<reference evidence="4" key="1">
    <citation type="journal article" date="2019" name="Int. J. Syst. Evol. Microbiol.">
        <title>The Global Catalogue of Microorganisms (GCM) 10K type strain sequencing project: providing services to taxonomists for standard genome sequencing and annotation.</title>
        <authorList>
            <consortium name="The Broad Institute Genomics Platform"/>
            <consortium name="The Broad Institute Genome Sequencing Center for Infectious Disease"/>
            <person name="Wu L."/>
            <person name="Ma J."/>
        </authorList>
    </citation>
    <scope>NUCLEOTIDE SEQUENCE [LARGE SCALE GENOMIC DNA]</scope>
    <source>
        <strain evidence="4">CGMCC 1.13681</strain>
    </source>
</reference>
<dbReference type="PANTHER" id="PTHR21666">
    <property type="entry name" value="PEPTIDASE-RELATED"/>
    <property type="match status" value="1"/>
</dbReference>
<comment type="caution">
    <text evidence="3">The sequence shown here is derived from an EMBL/GenBank/DDBJ whole genome shotgun (WGS) entry which is preliminary data.</text>
</comment>
<dbReference type="Proteomes" id="UP001596413">
    <property type="component" value="Unassembled WGS sequence"/>
</dbReference>
<dbReference type="PANTHER" id="PTHR21666:SF270">
    <property type="entry name" value="MUREIN HYDROLASE ACTIVATOR ENVC"/>
    <property type="match status" value="1"/>
</dbReference>
<feature type="compositionally biased region" description="Low complexity" evidence="1">
    <location>
        <begin position="196"/>
        <end position="208"/>
    </location>
</feature>
<dbReference type="InterPro" id="IPR016047">
    <property type="entry name" value="M23ase_b-sheet_dom"/>
</dbReference>
<dbReference type="GO" id="GO:0016787">
    <property type="term" value="F:hydrolase activity"/>
    <property type="evidence" value="ECO:0007669"/>
    <property type="project" value="UniProtKB-KW"/>
</dbReference>
<proteinExistence type="predicted"/>
<organism evidence="3 4">
    <name type="scientific">Streptomyces polyrhachis</name>
    <dbReference type="NCBI Taxonomy" id="1282885"/>
    <lineage>
        <taxon>Bacteria</taxon>
        <taxon>Bacillati</taxon>
        <taxon>Actinomycetota</taxon>
        <taxon>Actinomycetes</taxon>
        <taxon>Kitasatosporales</taxon>
        <taxon>Streptomycetaceae</taxon>
        <taxon>Streptomyces</taxon>
    </lineage>
</organism>
<evidence type="ECO:0000256" key="1">
    <source>
        <dbReference type="SAM" id="MobiDB-lite"/>
    </source>
</evidence>
<protein>
    <submittedName>
        <fullName evidence="3">M23 family metallopeptidase</fullName>
        <ecNumber evidence="3">3.4.24.-</ecNumber>
    </submittedName>
</protein>
<keyword evidence="4" id="KW-1185">Reference proteome</keyword>
<feature type="compositionally biased region" description="Low complexity" evidence="1">
    <location>
        <begin position="223"/>
        <end position="238"/>
    </location>
</feature>
<evidence type="ECO:0000259" key="2">
    <source>
        <dbReference type="Pfam" id="PF01551"/>
    </source>
</evidence>
<feature type="compositionally biased region" description="Basic residues" evidence="1">
    <location>
        <begin position="243"/>
        <end position="254"/>
    </location>
</feature>
<dbReference type="Gene3D" id="2.70.70.10">
    <property type="entry name" value="Glucose Permease (Domain IIA)"/>
    <property type="match status" value="1"/>
</dbReference>
<dbReference type="SUPFAM" id="SSF51261">
    <property type="entry name" value="Duplicated hybrid motif"/>
    <property type="match status" value="1"/>
</dbReference>
<dbReference type="CDD" id="cd12797">
    <property type="entry name" value="M23_peptidase"/>
    <property type="match status" value="1"/>
</dbReference>
<gene>
    <name evidence="3" type="ORF">ACFQLX_23905</name>
</gene>
<dbReference type="Pfam" id="PF01551">
    <property type="entry name" value="Peptidase_M23"/>
    <property type="match status" value="1"/>
</dbReference>
<keyword evidence="3" id="KW-0378">Hydrolase</keyword>
<feature type="region of interest" description="Disordered" evidence="1">
    <location>
        <begin position="316"/>
        <end position="353"/>
    </location>
</feature>
<dbReference type="InterPro" id="IPR011055">
    <property type="entry name" value="Dup_hybrid_motif"/>
</dbReference>
<feature type="compositionally biased region" description="Basic and acidic residues" evidence="1">
    <location>
        <begin position="324"/>
        <end position="353"/>
    </location>
</feature>
<accession>A0ABW2GQ41</accession>
<feature type="region of interest" description="Disordered" evidence="1">
    <location>
        <begin position="183"/>
        <end position="257"/>
    </location>
</feature>
<dbReference type="EMBL" id="JBHSZO010000053">
    <property type="protein sequence ID" value="MFC7221181.1"/>
    <property type="molecule type" value="Genomic_DNA"/>
</dbReference>
<evidence type="ECO:0000313" key="3">
    <source>
        <dbReference type="EMBL" id="MFC7221181.1"/>
    </source>
</evidence>
<dbReference type="RefSeq" id="WP_386418363.1">
    <property type="nucleotide sequence ID" value="NZ_JBHSZO010000053.1"/>
</dbReference>
<evidence type="ECO:0000313" key="4">
    <source>
        <dbReference type="Proteomes" id="UP001596413"/>
    </source>
</evidence>
<feature type="compositionally biased region" description="Polar residues" evidence="1">
    <location>
        <begin position="132"/>
        <end position="142"/>
    </location>
</feature>
<feature type="region of interest" description="Disordered" evidence="1">
    <location>
        <begin position="125"/>
        <end position="153"/>
    </location>
</feature>
<feature type="domain" description="M23ase beta-sheet core" evidence="2">
    <location>
        <begin position="385"/>
        <end position="478"/>
    </location>
</feature>
<dbReference type="InterPro" id="IPR050570">
    <property type="entry name" value="Cell_wall_metabolism_enzyme"/>
</dbReference>
<name>A0ABW2GQ41_9ACTN</name>